<dbReference type="InterPro" id="IPR057251">
    <property type="entry name" value="FP_C"/>
</dbReference>
<dbReference type="OrthoDB" id="6623018at2759"/>
<gene>
    <name evidence="3" type="primary">LOC112679941</name>
</gene>
<dbReference type="RefSeq" id="XP_025405675.1">
    <property type="nucleotide sequence ID" value="XM_025549890.1"/>
</dbReference>
<proteinExistence type="predicted"/>
<accession>A0A8B8F545</accession>
<protein>
    <submittedName>
        <fullName evidence="3">Uncharacterized protein LOC112679941</fullName>
    </submittedName>
</protein>
<evidence type="ECO:0000259" key="1">
    <source>
        <dbReference type="Pfam" id="PF25298"/>
    </source>
</evidence>
<dbReference type="AlphaFoldDB" id="A0A8B8F545"/>
<dbReference type="GeneID" id="112679941"/>
<keyword evidence="2" id="KW-1185">Reference proteome</keyword>
<evidence type="ECO:0000313" key="2">
    <source>
        <dbReference type="Proteomes" id="UP000694846"/>
    </source>
</evidence>
<sequence length="203" mass="23995">EIEYFESDDIKWKCENCTKSKRQSMRLDTKADEAKQNTILQKKLSHLEQKLLANEIIIDGIPETPNENIIETIKLVGQELNIKIEENMINDCYRIKNKQNTNRLVINFSRHIDKVNILKARKVKRNLSTKHLGLNSDSMIYMRESLTPEKNYLFKQARDYKKLNNYKYAWTSEGRIFIRKDDTSKVIPVDNDFFTHISHTSLN</sequence>
<evidence type="ECO:0000313" key="3">
    <source>
        <dbReference type="RefSeq" id="XP_025405675.1"/>
    </source>
</evidence>
<feature type="domain" description="FP protein C-terminal" evidence="1">
    <location>
        <begin position="147"/>
        <end position="191"/>
    </location>
</feature>
<name>A0A8B8F545_9HEMI</name>
<dbReference type="Pfam" id="PF25298">
    <property type="entry name" value="Baculo_FP_2nd"/>
    <property type="match status" value="1"/>
</dbReference>
<reference evidence="3" key="1">
    <citation type="submission" date="2025-08" db="UniProtKB">
        <authorList>
            <consortium name="RefSeq"/>
        </authorList>
    </citation>
    <scope>IDENTIFICATION</scope>
    <source>
        <tissue evidence="3">Whole body</tissue>
    </source>
</reference>
<feature type="non-terminal residue" evidence="3">
    <location>
        <position position="1"/>
    </location>
</feature>
<dbReference type="Proteomes" id="UP000694846">
    <property type="component" value="Unplaced"/>
</dbReference>
<organism evidence="2 3">
    <name type="scientific">Sipha flava</name>
    <name type="common">yellow sugarcane aphid</name>
    <dbReference type="NCBI Taxonomy" id="143950"/>
    <lineage>
        <taxon>Eukaryota</taxon>
        <taxon>Metazoa</taxon>
        <taxon>Ecdysozoa</taxon>
        <taxon>Arthropoda</taxon>
        <taxon>Hexapoda</taxon>
        <taxon>Insecta</taxon>
        <taxon>Pterygota</taxon>
        <taxon>Neoptera</taxon>
        <taxon>Paraneoptera</taxon>
        <taxon>Hemiptera</taxon>
        <taxon>Sternorrhyncha</taxon>
        <taxon>Aphidomorpha</taxon>
        <taxon>Aphidoidea</taxon>
        <taxon>Aphididae</taxon>
        <taxon>Sipha</taxon>
    </lineage>
</organism>